<dbReference type="InterPro" id="IPR035969">
    <property type="entry name" value="Rab-GAP_TBC_sf"/>
</dbReference>
<evidence type="ECO:0000313" key="4">
    <source>
        <dbReference type="EMBL" id="CTR06597.1"/>
    </source>
</evidence>
<feature type="region of interest" description="Disordered" evidence="1">
    <location>
        <begin position="176"/>
        <end position="212"/>
    </location>
</feature>
<organism evidence="4 6">
    <name type="scientific">Rhodotorula toruloides</name>
    <name type="common">Yeast</name>
    <name type="synonym">Rhodosporidium toruloides</name>
    <dbReference type="NCBI Taxonomy" id="5286"/>
    <lineage>
        <taxon>Eukaryota</taxon>
        <taxon>Fungi</taxon>
        <taxon>Dikarya</taxon>
        <taxon>Basidiomycota</taxon>
        <taxon>Pucciniomycotina</taxon>
        <taxon>Microbotryomycetes</taxon>
        <taxon>Sporidiobolales</taxon>
        <taxon>Sporidiobolaceae</taxon>
        <taxon>Rhodotorula</taxon>
    </lineage>
</organism>
<proteinExistence type="predicted"/>
<feature type="compositionally biased region" description="Low complexity" evidence="1">
    <location>
        <begin position="750"/>
        <end position="789"/>
    </location>
</feature>
<dbReference type="EMBL" id="LCTV02000005">
    <property type="protein sequence ID" value="PRQ74742.1"/>
    <property type="molecule type" value="Genomic_DNA"/>
</dbReference>
<keyword evidence="6" id="KW-1185">Reference proteome</keyword>
<dbReference type="STRING" id="5286.A0A0K3CDD7"/>
<dbReference type="EMBL" id="CWKI01000005">
    <property type="protein sequence ID" value="CTR06597.1"/>
    <property type="molecule type" value="Genomic_DNA"/>
</dbReference>
<dbReference type="OMA" id="PHYSFRW"/>
<dbReference type="InterPro" id="IPR000195">
    <property type="entry name" value="Rab-GAP-TBC_dom"/>
</dbReference>
<feature type="compositionally biased region" description="Low complexity" evidence="1">
    <location>
        <begin position="714"/>
        <end position="725"/>
    </location>
</feature>
<dbReference type="SMART" id="SM00164">
    <property type="entry name" value="TBC"/>
    <property type="match status" value="1"/>
</dbReference>
<feature type="compositionally biased region" description="Polar residues" evidence="1">
    <location>
        <begin position="902"/>
        <end position="912"/>
    </location>
</feature>
<feature type="compositionally biased region" description="Low complexity" evidence="1">
    <location>
        <begin position="196"/>
        <end position="209"/>
    </location>
</feature>
<evidence type="ECO:0000256" key="2">
    <source>
        <dbReference type="SAM" id="Phobius"/>
    </source>
</evidence>
<reference evidence="5 7" key="2">
    <citation type="journal article" date="2018" name="Elife">
        <title>Functional genomics of lipid metabolism in the oleaginous yeast Rhodosporidium toruloides.</title>
        <authorList>
            <person name="Coradetti S.T."/>
            <person name="Pinel D."/>
            <person name="Geiselman G."/>
            <person name="Ito M."/>
            <person name="Mondo S."/>
            <person name="Reilly M.C."/>
            <person name="Cheng Y.F."/>
            <person name="Bauer S."/>
            <person name="Grigoriev I."/>
            <person name="Gladden J.M."/>
            <person name="Simmons B.A."/>
            <person name="Brem R."/>
            <person name="Arkin A.P."/>
            <person name="Skerker J.M."/>
        </authorList>
    </citation>
    <scope>NUCLEOTIDE SEQUENCE [LARGE SCALE GENOMIC DNA]</scope>
    <source>
        <strain evidence="5 7">NBRC 0880</strain>
    </source>
</reference>
<dbReference type="PANTHER" id="PTHR22957:SF27">
    <property type="entry name" value="TBC1 DOMAIN FAMILY MEMBER 13"/>
    <property type="match status" value="1"/>
</dbReference>
<keyword evidence="2" id="KW-1133">Transmembrane helix</keyword>
<name>A0A0K3CDD7_RHOTO</name>
<feature type="compositionally biased region" description="Low complexity" evidence="1">
    <location>
        <begin position="803"/>
        <end position="825"/>
    </location>
</feature>
<dbReference type="GO" id="GO:0006886">
    <property type="term" value="P:intracellular protein transport"/>
    <property type="evidence" value="ECO:0007669"/>
    <property type="project" value="TreeGrafter"/>
</dbReference>
<dbReference type="PANTHER" id="PTHR22957">
    <property type="entry name" value="TBC1 DOMAIN FAMILY MEMBER GTPASE-ACTIVATING PROTEIN"/>
    <property type="match status" value="1"/>
</dbReference>
<keyword evidence="2" id="KW-0812">Transmembrane</keyword>
<feature type="transmembrane region" description="Helical" evidence="2">
    <location>
        <begin position="225"/>
        <end position="249"/>
    </location>
</feature>
<feature type="compositionally biased region" description="Acidic residues" evidence="1">
    <location>
        <begin position="565"/>
        <end position="580"/>
    </location>
</feature>
<feature type="compositionally biased region" description="Basic residues" evidence="1">
    <location>
        <begin position="1038"/>
        <end position="1051"/>
    </location>
</feature>
<dbReference type="GO" id="GO:0005096">
    <property type="term" value="F:GTPase activator activity"/>
    <property type="evidence" value="ECO:0007669"/>
    <property type="project" value="TreeGrafter"/>
</dbReference>
<reference evidence="4 6" key="1">
    <citation type="submission" date="2015-07" db="EMBL/GenBank/DDBJ databases">
        <authorList>
            <person name="Cajimat M.N.B."/>
            <person name="Milazzo M.L."/>
            <person name="Fulhorst C.F."/>
        </authorList>
    </citation>
    <scope>NUCLEOTIDE SEQUENCE [LARGE SCALE GENOMIC DNA]</scope>
    <source>
        <strain evidence="4">Single colony</strain>
    </source>
</reference>
<sequence length="1122" mass="119725">MERNFERVKRFESLLKPFDPSPAPVSLISGSSEGAATGAEGAETAPTQGPGSAEAWRKDELRRLCGEGIPDEPAHLRPAAWHFLLNLSPTPSLLDQYRSFLSEVNSRISTLPPPQPRQPLDRYDRLLREIERDVERTFGTLAWFGAEIRREEVIEEDAVWDRLELLDETDRQEARDLAAGGKAGEEGGSGEKTVEAADASTPTAWAPSTARRRPRTRRDALLRPLFLYAFLNPGVSFVQGMSYLAAIFYRVFFSSPSLDDASQSLSPLEIEATTFFALGALLSQLRDLYLPTLDNLSSPPLSAPAPIATGLGATVARFNSLLLVIDPPVADALDRKRVDMSGLVMRWLTTMFATEFPLPDVLRVWDRILSLYPPEGEQPSSEALSPILGHLVDVCLAVVQLERQTILSPFAKLPKILGVLQKLPIEGEGIDRLLQKAWEVRERRLGRAKRTSVASSTASNRTSVIGGLGKKSWWSSPAKTDVPTAAAEFELDERSSVAGSDASRPSRFGFGSLAFSSPRSSQADMADNVTVVEGKVLPPPPARIDQQPTIASLIEEELRSTEKQADEEDYPLEDEEDGADEGPAIHRWMASGWGGLKSSLSRFAASDTAAALQKRATNLQLAAAHSASTASTRFSTSDAAAALFKAQSNAAAKAQLLREQLAEQGPDRLAKIKEAAAGASGRLLASTGSERCGEWRPGSPRETPFTPPGHPGDISPLSSPRISSIDMGRSPSGGPKPLLLSGSARRAQNSSEDSTSFPRSPSSSPTISRTGQLLSPDISIPPLSRSPSRGAAHGRSASQFDTPPRTSASAFRPRSSSSSTAQASPGYPLQDEDSPIQSRRVQDGANGLRRGYGKVRDVEGGSGARPAEGGRGWALSDSPAQASPTVASLPKLDLRVDQLATSFSPSSATAISRLSLDDSAAPSEAPFAPPSEQPFLPPIADESLLTADREDEGEFLTPSEGRSAETSPTRQRVPPRGSSLSSSQGPSSAASALPPPRISSLSSSVPPSASTPSHDAPASLTADDTVAASPTGSLSRSKIVRRPAAHRKRTSRSSVASASVDLNGPEARRLASEFLVRSDSSRSTREGGHRRAASDARMSVGDFDESGFLDAYGGEDGDEQQR</sequence>
<feature type="region of interest" description="Disordered" evidence="1">
    <location>
        <begin position="681"/>
        <end position="886"/>
    </location>
</feature>
<feature type="region of interest" description="Disordered" evidence="1">
    <location>
        <begin position="16"/>
        <end position="54"/>
    </location>
</feature>
<dbReference type="AlphaFoldDB" id="A0A0K3CDD7"/>
<accession>A0A0K3CDD7</accession>
<feature type="compositionally biased region" description="Basic and acidic residues" evidence="1">
    <location>
        <begin position="1079"/>
        <end position="1094"/>
    </location>
</feature>
<feature type="domain" description="Rab-GAP TBC" evidence="3">
    <location>
        <begin position="71"/>
        <end position="372"/>
    </location>
</feature>
<dbReference type="SUPFAM" id="SSF47923">
    <property type="entry name" value="Ypt/Rab-GAP domain of gyp1p"/>
    <property type="match status" value="2"/>
</dbReference>
<feature type="compositionally biased region" description="Pro residues" evidence="1">
    <location>
        <begin position="927"/>
        <end position="937"/>
    </location>
</feature>
<gene>
    <name evidence="4" type="primary">FGENESH: predicted gene_5.3</name>
    <name evidence="5" type="ORF">AAT19DRAFT_13764</name>
    <name evidence="4" type="ORF">BN2166_0024580</name>
</gene>
<dbReference type="Gene3D" id="1.10.472.80">
    <property type="entry name" value="Ypt/Rab-GAP domain of gyp1p, domain 3"/>
    <property type="match status" value="1"/>
</dbReference>
<dbReference type="OrthoDB" id="29853at2759"/>
<protein>
    <submittedName>
        <fullName evidence="4">BY PROTMAP: gi|647395809|emb|CDR37525.1| RHTO0S02e15984g1_1 [Rhodosporidium toruloides]</fullName>
    </submittedName>
</protein>
<evidence type="ECO:0000313" key="5">
    <source>
        <dbReference type="EMBL" id="PRQ74742.1"/>
    </source>
</evidence>
<feature type="region of interest" description="Disordered" evidence="1">
    <location>
        <begin position="902"/>
        <end position="1122"/>
    </location>
</feature>
<dbReference type="Proteomes" id="UP000199069">
    <property type="component" value="Unassembled WGS sequence"/>
</dbReference>
<dbReference type="Proteomes" id="UP000239560">
    <property type="component" value="Unassembled WGS sequence"/>
</dbReference>
<feature type="compositionally biased region" description="Low complexity" evidence="1">
    <location>
        <begin position="974"/>
        <end position="1013"/>
    </location>
</feature>
<feature type="region of interest" description="Disordered" evidence="1">
    <location>
        <begin position="559"/>
        <end position="580"/>
    </location>
</feature>
<feature type="compositionally biased region" description="Low complexity" evidence="1">
    <location>
        <begin position="29"/>
        <end position="45"/>
    </location>
</feature>
<dbReference type="Pfam" id="PF00566">
    <property type="entry name" value="RabGAP-TBC"/>
    <property type="match status" value="1"/>
</dbReference>
<feature type="compositionally biased region" description="Acidic residues" evidence="1">
    <location>
        <begin position="1102"/>
        <end position="1122"/>
    </location>
</feature>
<evidence type="ECO:0000256" key="1">
    <source>
        <dbReference type="SAM" id="MobiDB-lite"/>
    </source>
</evidence>
<keyword evidence="2" id="KW-0472">Membrane</keyword>
<evidence type="ECO:0000313" key="7">
    <source>
        <dbReference type="Proteomes" id="UP000239560"/>
    </source>
</evidence>
<dbReference type="Gene3D" id="1.10.8.270">
    <property type="entry name" value="putative rabgap domain of human tbc1 domain family member 14 like domains"/>
    <property type="match status" value="1"/>
</dbReference>
<dbReference type="PROSITE" id="PS50086">
    <property type="entry name" value="TBC_RABGAP"/>
    <property type="match status" value="1"/>
</dbReference>
<evidence type="ECO:0000313" key="6">
    <source>
        <dbReference type="Proteomes" id="UP000199069"/>
    </source>
</evidence>
<evidence type="ECO:0000259" key="3">
    <source>
        <dbReference type="PROSITE" id="PS50086"/>
    </source>
</evidence>